<gene>
    <name evidence="4" type="ORF">HULAa32G3_00019</name>
</gene>
<dbReference type="PANTHER" id="PTHR10366:SF564">
    <property type="entry name" value="STEROL-4-ALPHA-CARBOXYLATE 3-DEHYDROGENASE, DECARBOXYLATING"/>
    <property type="match status" value="1"/>
</dbReference>
<evidence type="ECO:0000256" key="1">
    <source>
        <dbReference type="ARBA" id="ARBA00023002"/>
    </source>
</evidence>
<feature type="domain" description="NAD-dependent epimerase/dehydratase" evidence="3">
    <location>
        <begin position="4"/>
        <end position="243"/>
    </location>
</feature>
<name>A0A871XYN5_9ACTN</name>
<dbReference type="SUPFAM" id="SSF51735">
    <property type="entry name" value="NAD(P)-binding Rossmann-fold domains"/>
    <property type="match status" value="1"/>
</dbReference>
<dbReference type="Pfam" id="PF01370">
    <property type="entry name" value="Epimerase"/>
    <property type="match status" value="1"/>
</dbReference>
<organism evidence="4">
    <name type="scientific">uncultured Actinomycetes bacterium</name>
    <dbReference type="NCBI Taxonomy" id="152507"/>
    <lineage>
        <taxon>Bacteria</taxon>
        <taxon>Bacillati</taxon>
        <taxon>Actinomycetota</taxon>
        <taxon>Actinomycetes</taxon>
        <taxon>environmental samples</taxon>
    </lineage>
</organism>
<sequence>MMKVLITGASGYIGKHITLQLLNSGFEVLASVRNLAKAEEVRSAVLPHLEERFAANPQLDFIELDLEQDKGWDQALQGVDVLMHTASPFPIASPKNEMDVISPAVNGTLRALKAAHSAGISRVILTSSVAAIYGTDLPEGMTAFDETVFTDVTHPVGKQAYTKSKALAEQAAWDYVRSEAPEIQLTTINPVLVLGAPLDSNFGSSVSVIQRIIKGKDPMFPDLSFSIVHVKDVARMHVEAIKLDTTRSQRFIASAGAMTFIEIARCLESAFPGRKFLKPQAPTFILRLLALFDGEIKAVLPLVGDRTPVSSRKAVDMFSMKFISAEETIVETAQFLLSQKSV</sequence>
<reference evidence="4" key="1">
    <citation type="submission" date="2020-10" db="EMBL/GenBank/DDBJ databases">
        <title>Diverse heliorhodopsins detected via functional metagenomics in peat lake Actinobacteria, Chloroflexi and Archaea.</title>
        <authorList>
            <person name="Chazan A."/>
            <person name="Rozenberg A."/>
            <person name="Tahan R."/>
            <person name="Mannen K."/>
            <person name="Nagata T."/>
            <person name="Yaish S."/>
            <person name="Larom S."/>
            <person name="Kandori H."/>
            <person name="Inoue K."/>
            <person name="Beja O."/>
            <person name="Pushkarev A."/>
        </authorList>
    </citation>
    <scope>NUCLEOTIDE SEQUENCE</scope>
</reference>
<keyword evidence="1" id="KW-0560">Oxidoreductase</keyword>
<dbReference type="PANTHER" id="PTHR10366">
    <property type="entry name" value="NAD DEPENDENT EPIMERASE/DEHYDRATASE"/>
    <property type="match status" value="1"/>
</dbReference>
<dbReference type="EMBL" id="MW122883">
    <property type="protein sequence ID" value="QOV09099.1"/>
    <property type="molecule type" value="Genomic_DNA"/>
</dbReference>
<accession>A0A871XYN5</accession>
<dbReference type="AlphaFoldDB" id="A0A871XYN5"/>
<evidence type="ECO:0000256" key="2">
    <source>
        <dbReference type="ARBA" id="ARBA00023445"/>
    </source>
</evidence>
<evidence type="ECO:0000259" key="3">
    <source>
        <dbReference type="Pfam" id="PF01370"/>
    </source>
</evidence>
<evidence type="ECO:0000313" key="4">
    <source>
        <dbReference type="EMBL" id="QOV09099.1"/>
    </source>
</evidence>
<proteinExistence type="inferred from homology"/>
<dbReference type="InterPro" id="IPR001509">
    <property type="entry name" value="Epimerase_deHydtase"/>
</dbReference>
<protein>
    <submittedName>
        <fullName evidence="4">NAD-dependent epimerase/dehydratase family protein</fullName>
    </submittedName>
</protein>
<dbReference type="Gene3D" id="3.40.50.720">
    <property type="entry name" value="NAD(P)-binding Rossmann-like Domain"/>
    <property type="match status" value="1"/>
</dbReference>
<dbReference type="InterPro" id="IPR036291">
    <property type="entry name" value="NAD(P)-bd_dom_sf"/>
</dbReference>
<dbReference type="GO" id="GO:0016616">
    <property type="term" value="F:oxidoreductase activity, acting on the CH-OH group of donors, NAD or NADP as acceptor"/>
    <property type="evidence" value="ECO:0007669"/>
    <property type="project" value="TreeGrafter"/>
</dbReference>
<dbReference type="InterPro" id="IPR050425">
    <property type="entry name" value="NAD(P)_dehydrat-like"/>
</dbReference>
<comment type="similarity">
    <text evidence="2">Belongs to the NAD(P)-dependent epimerase/dehydratase family. Dihydroflavonol-4-reductase subfamily.</text>
</comment>